<keyword evidence="1" id="KW-0600">Photoreceptor protein</keyword>
<evidence type="ECO:0000256" key="1">
    <source>
        <dbReference type="ARBA" id="ARBA00022543"/>
    </source>
</evidence>
<dbReference type="GeneID" id="104583424"/>
<protein>
    <recommendedName>
        <fullName evidence="8">PAS domain-containing protein</fullName>
    </recommendedName>
</protein>
<dbReference type="InterPro" id="IPR000014">
    <property type="entry name" value="PAS"/>
</dbReference>
<dbReference type="Gene3D" id="3.30.450.20">
    <property type="entry name" value="PAS domain"/>
    <property type="match status" value="1"/>
</dbReference>
<dbReference type="STRING" id="15368.A0A0Q3PVA8"/>
<keyword evidence="3" id="KW-0157">Chromophore</keyword>
<evidence type="ECO:0000256" key="4">
    <source>
        <dbReference type="ARBA" id="ARBA00023170"/>
    </source>
</evidence>
<dbReference type="InterPro" id="IPR035965">
    <property type="entry name" value="PAS-like_dom_sf"/>
</dbReference>
<sequence>MESDEEQEQEVWPPSWEGGGARLWLPIKGELGGACGLVVSDALEPSFPIIYVNRGFEAATGYKAEEVFGMNCYGLDGAVVSDDRERCECIEKLLEREASHQVPLI</sequence>
<dbReference type="SUPFAM" id="SSF55785">
    <property type="entry name" value="PYP-like sensor domain (PAS domain)"/>
    <property type="match status" value="1"/>
</dbReference>
<dbReference type="KEGG" id="bdi:104583424"/>
<keyword evidence="7" id="KW-1185">Reference proteome</keyword>
<dbReference type="Gramene" id="KQJ93353">
    <property type="protein sequence ID" value="KQJ93353"/>
    <property type="gene ID" value="BRADI_3g04026v3"/>
</dbReference>
<dbReference type="EMBL" id="CM000882">
    <property type="protein sequence ID" value="KQJ93353.1"/>
    <property type="molecule type" value="Genomic_DNA"/>
</dbReference>
<dbReference type="AlphaFoldDB" id="A0A0Q3PVA8"/>
<reference evidence="5" key="2">
    <citation type="submission" date="2017-06" db="EMBL/GenBank/DDBJ databases">
        <title>WGS assembly of Brachypodium distachyon.</title>
        <authorList>
            <consortium name="The International Brachypodium Initiative"/>
            <person name="Lucas S."/>
            <person name="Harmon-Smith M."/>
            <person name="Lail K."/>
            <person name="Tice H."/>
            <person name="Grimwood J."/>
            <person name="Bruce D."/>
            <person name="Barry K."/>
            <person name="Shu S."/>
            <person name="Lindquist E."/>
            <person name="Wang M."/>
            <person name="Pitluck S."/>
            <person name="Vogel J.P."/>
            <person name="Garvin D.F."/>
            <person name="Mockler T.C."/>
            <person name="Schmutz J."/>
            <person name="Rokhsar D."/>
            <person name="Bevan M.W."/>
        </authorList>
    </citation>
    <scope>NUCLEOTIDE SEQUENCE</scope>
    <source>
        <strain evidence="5">Bd21</strain>
    </source>
</reference>
<dbReference type="OrthoDB" id="447251at2759"/>
<evidence type="ECO:0000313" key="6">
    <source>
        <dbReference type="EnsemblPlants" id="KQJ93353"/>
    </source>
</evidence>
<evidence type="ECO:0008006" key="8">
    <source>
        <dbReference type="Google" id="ProtNLM"/>
    </source>
</evidence>
<reference evidence="5 6" key="1">
    <citation type="journal article" date="2010" name="Nature">
        <title>Genome sequencing and analysis of the model grass Brachypodium distachyon.</title>
        <authorList>
            <consortium name="International Brachypodium Initiative"/>
        </authorList>
    </citation>
    <scope>NUCLEOTIDE SEQUENCE [LARGE SCALE GENOMIC DNA]</scope>
    <source>
        <strain evidence="5">Bd21</strain>
        <strain evidence="6">cv. Bd21</strain>
    </source>
</reference>
<keyword evidence="4" id="KW-0675">Receptor</keyword>
<evidence type="ECO:0000313" key="7">
    <source>
        <dbReference type="Proteomes" id="UP000008810"/>
    </source>
</evidence>
<reference evidence="6" key="3">
    <citation type="submission" date="2018-08" db="UniProtKB">
        <authorList>
            <consortium name="EnsemblPlants"/>
        </authorList>
    </citation>
    <scope>IDENTIFICATION</scope>
    <source>
        <strain evidence="6">cv. Bd21</strain>
    </source>
</reference>
<evidence type="ECO:0000256" key="2">
    <source>
        <dbReference type="ARBA" id="ARBA00022606"/>
    </source>
</evidence>
<dbReference type="RefSeq" id="XP_014756216.1">
    <property type="nucleotide sequence ID" value="XM_014900730.2"/>
</dbReference>
<dbReference type="NCBIfam" id="TIGR00229">
    <property type="entry name" value="sensory_box"/>
    <property type="match status" value="1"/>
</dbReference>
<name>A0A0Q3PVA8_BRADI</name>
<gene>
    <name evidence="6" type="primary">LOC104583424</name>
    <name evidence="5" type="ORF">BRADI_3g04026v3</name>
</gene>
<dbReference type="Proteomes" id="UP000008810">
    <property type="component" value="Chromosome 3"/>
</dbReference>
<dbReference type="GO" id="GO:0009881">
    <property type="term" value="F:photoreceptor activity"/>
    <property type="evidence" value="ECO:0007669"/>
    <property type="project" value="UniProtKB-KW"/>
</dbReference>
<keyword evidence="2" id="KW-0716">Sensory transduction</keyword>
<organism evidence="5">
    <name type="scientific">Brachypodium distachyon</name>
    <name type="common">Purple false brome</name>
    <name type="synonym">Trachynia distachya</name>
    <dbReference type="NCBI Taxonomy" id="15368"/>
    <lineage>
        <taxon>Eukaryota</taxon>
        <taxon>Viridiplantae</taxon>
        <taxon>Streptophyta</taxon>
        <taxon>Embryophyta</taxon>
        <taxon>Tracheophyta</taxon>
        <taxon>Spermatophyta</taxon>
        <taxon>Magnoliopsida</taxon>
        <taxon>Liliopsida</taxon>
        <taxon>Poales</taxon>
        <taxon>Poaceae</taxon>
        <taxon>BOP clade</taxon>
        <taxon>Pooideae</taxon>
        <taxon>Stipodae</taxon>
        <taxon>Brachypodieae</taxon>
        <taxon>Brachypodium</taxon>
    </lineage>
</organism>
<evidence type="ECO:0000256" key="3">
    <source>
        <dbReference type="ARBA" id="ARBA00022991"/>
    </source>
</evidence>
<dbReference type="EnsemblPlants" id="KQJ93353">
    <property type="protein sequence ID" value="KQJ93353"/>
    <property type="gene ID" value="BRADI_3g04026v3"/>
</dbReference>
<dbReference type="ExpressionAtlas" id="A0A0Q3PVA8">
    <property type="expression patterns" value="baseline"/>
</dbReference>
<evidence type="ECO:0000313" key="5">
    <source>
        <dbReference type="EMBL" id="KQJ93353.1"/>
    </source>
</evidence>
<accession>A0A0Q3PVA8</accession>
<proteinExistence type="predicted"/>